<gene>
    <name evidence="9" type="ORF">RF11_06621</name>
</gene>
<evidence type="ECO:0000256" key="7">
    <source>
        <dbReference type="PROSITE-ProRule" id="PRU00047"/>
    </source>
</evidence>
<evidence type="ECO:0000256" key="1">
    <source>
        <dbReference type="ARBA" id="ARBA00022679"/>
    </source>
</evidence>
<dbReference type="GO" id="GO:0008270">
    <property type="term" value="F:zinc ion binding"/>
    <property type="evidence" value="ECO:0007669"/>
    <property type="project" value="UniProtKB-KW"/>
</dbReference>
<dbReference type="GO" id="GO:0003676">
    <property type="term" value="F:nucleic acid binding"/>
    <property type="evidence" value="ECO:0007669"/>
    <property type="project" value="InterPro"/>
</dbReference>
<dbReference type="InterPro" id="IPR041373">
    <property type="entry name" value="RT_RNaseH"/>
</dbReference>
<evidence type="ECO:0000256" key="4">
    <source>
        <dbReference type="ARBA" id="ARBA00022759"/>
    </source>
</evidence>
<keyword evidence="5" id="KW-0378">Hydrolase</keyword>
<evidence type="ECO:0000313" key="10">
    <source>
        <dbReference type="Proteomes" id="UP000031668"/>
    </source>
</evidence>
<evidence type="ECO:0000259" key="8">
    <source>
        <dbReference type="PROSITE" id="PS50158"/>
    </source>
</evidence>
<evidence type="ECO:0000256" key="6">
    <source>
        <dbReference type="ARBA" id="ARBA00022918"/>
    </source>
</evidence>
<dbReference type="Gene3D" id="3.10.10.10">
    <property type="entry name" value="HIV Type 1 Reverse Transcriptase, subunit A, domain 1"/>
    <property type="match status" value="1"/>
</dbReference>
<dbReference type="PANTHER" id="PTHR37984:SF5">
    <property type="entry name" value="PROTEIN NYNRIN-LIKE"/>
    <property type="match status" value="1"/>
</dbReference>
<dbReference type="SUPFAM" id="SSF56672">
    <property type="entry name" value="DNA/RNA polymerases"/>
    <property type="match status" value="1"/>
</dbReference>
<dbReference type="InterPro" id="IPR043502">
    <property type="entry name" value="DNA/RNA_pol_sf"/>
</dbReference>
<dbReference type="GO" id="GO:0004519">
    <property type="term" value="F:endonuclease activity"/>
    <property type="evidence" value="ECO:0007669"/>
    <property type="project" value="UniProtKB-KW"/>
</dbReference>
<keyword evidence="1" id="KW-0808">Transferase</keyword>
<dbReference type="OrthoDB" id="6019648at2759"/>
<dbReference type="OMA" id="KHITITY"/>
<proteinExistence type="predicted"/>
<keyword evidence="6" id="KW-0695">RNA-directed DNA polymerase</keyword>
<feature type="domain" description="CCHC-type" evidence="8">
    <location>
        <begin position="152"/>
        <end position="166"/>
    </location>
</feature>
<dbReference type="AlphaFoldDB" id="A0A0C2ME51"/>
<dbReference type="Pfam" id="PF17917">
    <property type="entry name" value="RT_RNaseH"/>
    <property type="match status" value="1"/>
</dbReference>
<dbReference type="PANTHER" id="PTHR37984">
    <property type="entry name" value="PROTEIN CBG26694"/>
    <property type="match status" value="1"/>
</dbReference>
<dbReference type="InterPro" id="IPR001878">
    <property type="entry name" value="Znf_CCHC"/>
</dbReference>
<evidence type="ECO:0000256" key="3">
    <source>
        <dbReference type="ARBA" id="ARBA00022722"/>
    </source>
</evidence>
<keyword evidence="2" id="KW-0548">Nucleotidyltransferase</keyword>
<protein>
    <recommendedName>
        <fullName evidence="8">CCHC-type domain-containing protein</fullName>
    </recommendedName>
</protein>
<comment type="caution">
    <text evidence="9">The sequence shown here is derived from an EMBL/GenBank/DDBJ whole genome shotgun (WGS) entry which is preliminary data.</text>
</comment>
<dbReference type="Proteomes" id="UP000031668">
    <property type="component" value="Unassembled WGS sequence"/>
</dbReference>
<name>A0A0C2ME51_THEKT</name>
<evidence type="ECO:0000256" key="2">
    <source>
        <dbReference type="ARBA" id="ARBA00022695"/>
    </source>
</evidence>
<keyword evidence="3" id="KW-0540">Nuclease</keyword>
<organism evidence="9 10">
    <name type="scientific">Thelohanellus kitauei</name>
    <name type="common">Myxosporean</name>
    <dbReference type="NCBI Taxonomy" id="669202"/>
    <lineage>
        <taxon>Eukaryota</taxon>
        <taxon>Metazoa</taxon>
        <taxon>Cnidaria</taxon>
        <taxon>Myxozoa</taxon>
        <taxon>Myxosporea</taxon>
        <taxon>Bivalvulida</taxon>
        <taxon>Platysporina</taxon>
        <taxon>Myxobolidae</taxon>
        <taxon>Thelohanellus</taxon>
    </lineage>
</organism>
<dbReference type="Gene3D" id="3.30.70.270">
    <property type="match status" value="2"/>
</dbReference>
<keyword evidence="10" id="KW-1185">Reference proteome</keyword>
<reference evidence="9 10" key="1">
    <citation type="journal article" date="2014" name="Genome Biol. Evol.">
        <title>The genome of the myxosporean Thelohanellus kitauei shows adaptations to nutrient acquisition within its fish host.</title>
        <authorList>
            <person name="Yang Y."/>
            <person name="Xiong J."/>
            <person name="Zhou Z."/>
            <person name="Huo F."/>
            <person name="Miao W."/>
            <person name="Ran C."/>
            <person name="Liu Y."/>
            <person name="Zhang J."/>
            <person name="Feng J."/>
            <person name="Wang M."/>
            <person name="Wang M."/>
            <person name="Wang L."/>
            <person name="Yao B."/>
        </authorList>
    </citation>
    <scope>NUCLEOTIDE SEQUENCE [LARGE SCALE GENOMIC DNA]</scope>
    <source>
        <strain evidence="9">Wuqing</strain>
    </source>
</reference>
<dbReference type="GO" id="GO:0003964">
    <property type="term" value="F:RNA-directed DNA polymerase activity"/>
    <property type="evidence" value="ECO:0007669"/>
    <property type="project" value="UniProtKB-KW"/>
</dbReference>
<dbReference type="InterPro" id="IPR043128">
    <property type="entry name" value="Rev_trsase/Diguanyl_cyclase"/>
</dbReference>
<dbReference type="PROSITE" id="PS50158">
    <property type="entry name" value="ZF_CCHC"/>
    <property type="match status" value="1"/>
</dbReference>
<dbReference type="InterPro" id="IPR050951">
    <property type="entry name" value="Retrovirus_Pol_polyprotein"/>
</dbReference>
<keyword evidence="7" id="KW-0863">Zinc-finger</keyword>
<dbReference type="GO" id="GO:0016787">
    <property type="term" value="F:hydrolase activity"/>
    <property type="evidence" value="ECO:0007669"/>
    <property type="project" value="UniProtKB-KW"/>
</dbReference>
<keyword evidence="4" id="KW-0255">Endonuclease</keyword>
<keyword evidence="7" id="KW-0862">Zinc</keyword>
<accession>A0A0C2ME51</accession>
<dbReference type="EMBL" id="JWZT01004923">
    <property type="protein sequence ID" value="KII62619.1"/>
    <property type="molecule type" value="Genomic_DNA"/>
</dbReference>
<sequence>MERISSPKTNGREFFLLVKTTTAHFKEPMNVDQRNWNNIKSIMWTHFDSRKLVVRERHRLYAKLTTNRIKLSENYHQTGFICAVNSEAVLKAVFHKSSDDLTFAQVVEIAAEVENTSYASKKQISDHTEEVNKILRLARDVCEINSDASSPCISCGKEGHFSQRCKLRFMYEETKVGNVVSSINDKIEIDLILNGHKFNLKVDAGSFESFISNVCWESLEKPILKHITITYRSENGSEIPLLGYFFQWVKYFMENGQKLCAVSKMSSGYLIRARFQTDFYQPRSIDLFLKEEVDKALDEGVKNGVWISCQFNEHESPFVPIRKCGTGTRRICGHYFALVNIYLDDHRYQTLSGDELLRQLNGYHYFTKVDLANAYNQIRLSLDSQKRQAISTHRGSEMVYLGHTISAQGISKGPRPNAILEMSRPNDRHSLRSFLGSTQFYHKFIKNLSMITAPLYDLTTYKLEWMWTLKHEEDSKILTKSQNNYPQIRNDGLSEVFGIDISHHFLYGRKFVIVTDRKPLISFYKRQPDPFIASI</sequence>
<evidence type="ECO:0000313" key="9">
    <source>
        <dbReference type="EMBL" id="KII62619.1"/>
    </source>
</evidence>
<evidence type="ECO:0000256" key="5">
    <source>
        <dbReference type="ARBA" id="ARBA00022801"/>
    </source>
</evidence>
<keyword evidence="7" id="KW-0479">Metal-binding</keyword>